<keyword evidence="3" id="KW-1185">Reference proteome</keyword>
<evidence type="ECO:0000256" key="1">
    <source>
        <dbReference type="SAM" id="Phobius"/>
    </source>
</evidence>
<reference evidence="3" key="1">
    <citation type="journal article" date="2019" name="Int. J. Syst. Evol. Microbiol.">
        <title>The Global Catalogue of Microorganisms (GCM) 10K type strain sequencing project: providing services to taxonomists for standard genome sequencing and annotation.</title>
        <authorList>
            <consortium name="The Broad Institute Genomics Platform"/>
            <consortium name="The Broad Institute Genome Sequencing Center for Infectious Disease"/>
            <person name="Wu L."/>
            <person name="Ma J."/>
        </authorList>
    </citation>
    <scope>NUCLEOTIDE SEQUENCE [LARGE SCALE GENOMIC DNA]</scope>
    <source>
        <strain evidence="3">KCTC 42423</strain>
    </source>
</reference>
<proteinExistence type="predicted"/>
<name>A0ABW5NGI9_9FLAO</name>
<keyword evidence="1" id="KW-0472">Membrane</keyword>
<keyword evidence="1" id="KW-0812">Transmembrane</keyword>
<comment type="caution">
    <text evidence="2">The sequence shown here is derived from an EMBL/GenBank/DDBJ whole genome shotgun (WGS) entry which is preliminary data.</text>
</comment>
<evidence type="ECO:0000313" key="2">
    <source>
        <dbReference type="EMBL" id="MFD2593348.1"/>
    </source>
</evidence>
<dbReference type="RefSeq" id="WP_378256786.1">
    <property type="nucleotide sequence ID" value="NZ_JBHSJV010000001.1"/>
</dbReference>
<organism evidence="2 3">
    <name type="scientific">Aquimarina hainanensis</name>
    <dbReference type="NCBI Taxonomy" id="1578017"/>
    <lineage>
        <taxon>Bacteria</taxon>
        <taxon>Pseudomonadati</taxon>
        <taxon>Bacteroidota</taxon>
        <taxon>Flavobacteriia</taxon>
        <taxon>Flavobacteriales</taxon>
        <taxon>Flavobacteriaceae</taxon>
        <taxon>Aquimarina</taxon>
    </lineage>
</organism>
<protein>
    <submittedName>
        <fullName evidence="2">Uncharacterized protein</fullName>
    </submittedName>
</protein>
<dbReference type="Proteomes" id="UP001597459">
    <property type="component" value="Unassembled WGS sequence"/>
</dbReference>
<dbReference type="EMBL" id="JBHULX010000046">
    <property type="protein sequence ID" value="MFD2593348.1"/>
    <property type="molecule type" value="Genomic_DNA"/>
</dbReference>
<accession>A0ABW5NGI9</accession>
<gene>
    <name evidence="2" type="ORF">ACFSTE_21105</name>
</gene>
<feature type="transmembrane region" description="Helical" evidence="1">
    <location>
        <begin position="50"/>
        <end position="68"/>
    </location>
</feature>
<sequence>MTKNSSSHPVRQKFEQEYGNLNNEELLKELLFSQKLTNQRLEKIRSNTSLLIIIAILPIILGAVLFFMNNGGN</sequence>
<evidence type="ECO:0000313" key="3">
    <source>
        <dbReference type="Proteomes" id="UP001597459"/>
    </source>
</evidence>
<keyword evidence="1" id="KW-1133">Transmembrane helix</keyword>